<dbReference type="InterPro" id="IPR002016">
    <property type="entry name" value="Haem_peroxidase"/>
</dbReference>
<comment type="catalytic activity">
    <reaction evidence="1">
        <text>2 a phenolic donor + H2O2 = 2 a phenolic radical donor + 2 H2O</text>
        <dbReference type="Rhea" id="RHEA:56136"/>
        <dbReference type="ChEBI" id="CHEBI:15377"/>
        <dbReference type="ChEBI" id="CHEBI:16240"/>
        <dbReference type="ChEBI" id="CHEBI:139520"/>
        <dbReference type="ChEBI" id="CHEBI:139521"/>
        <dbReference type="EC" id="1.11.1.7"/>
    </reaction>
</comment>
<dbReference type="GO" id="GO:0020037">
    <property type="term" value="F:heme binding"/>
    <property type="evidence" value="ECO:0007669"/>
    <property type="project" value="InterPro"/>
</dbReference>
<dbReference type="PROSITE" id="PS50873">
    <property type="entry name" value="PEROXIDASE_4"/>
    <property type="match status" value="1"/>
</dbReference>
<evidence type="ECO:0000256" key="6">
    <source>
        <dbReference type="ARBA" id="ARBA00022723"/>
    </source>
</evidence>
<keyword evidence="15" id="KW-1185">Reference proteome</keyword>
<feature type="binding site" evidence="10">
    <location>
        <position position="124"/>
    </location>
    <ligand>
        <name>Ca(2+)</name>
        <dbReference type="ChEBI" id="CHEBI:29108"/>
        <label>1</label>
    </ligand>
</feature>
<evidence type="ECO:0000256" key="11">
    <source>
        <dbReference type="PIRSR" id="PIRSR600823-4"/>
    </source>
</evidence>
<dbReference type="GO" id="GO:0042744">
    <property type="term" value="P:hydrogen peroxide catabolic process"/>
    <property type="evidence" value="ECO:0007669"/>
    <property type="project" value="UniProtKB-KW"/>
</dbReference>
<dbReference type="Proteomes" id="UP000245207">
    <property type="component" value="Unassembled WGS sequence"/>
</dbReference>
<keyword evidence="8" id="KW-0408">Iron</keyword>
<feature type="site" description="Transition state stabilizer" evidence="11">
    <location>
        <position position="110"/>
    </location>
</feature>
<evidence type="ECO:0000256" key="9">
    <source>
        <dbReference type="PIRSR" id="PIRSR600823-1"/>
    </source>
</evidence>
<evidence type="ECO:0000313" key="14">
    <source>
        <dbReference type="EMBL" id="PWA38558.1"/>
    </source>
</evidence>
<feature type="active site" description="Proton acceptor" evidence="9">
    <location>
        <position position="114"/>
    </location>
</feature>
<name>A0A2U1KPC7_ARTAN</name>
<evidence type="ECO:0000256" key="8">
    <source>
        <dbReference type="ARBA" id="ARBA00023004"/>
    </source>
</evidence>
<evidence type="ECO:0000256" key="1">
    <source>
        <dbReference type="ARBA" id="ARBA00000189"/>
    </source>
</evidence>
<dbReference type="InterPro" id="IPR010255">
    <property type="entry name" value="Haem_peroxidase_sf"/>
</dbReference>
<accession>A0A2U1KPC7</accession>
<feature type="binding site" evidence="10">
    <location>
        <position position="136"/>
    </location>
    <ligand>
        <name>Ca(2+)</name>
        <dbReference type="ChEBI" id="CHEBI:29108"/>
        <label>1</label>
    </ligand>
</feature>
<evidence type="ECO:0000256" key="5">
    <source>
        <dbReference type="ARBA" id="ARBA00022617"/>
    </source>
</evidence>
<comment type="similarity">
    <text evidence="12">Belongs to the peroxidase family.</text>
</comment>
<keyword evidence="5" id="KW-0349">Heme</keyword>
<proteinExistence type="inferred from homology"/>
<comment type="caution">
    <text evidence="14">The sequence shown here is derived from an EMBL/GenBank/DDBJ whole genome shotgun (WGS) entry which is preliminary data.</text>
</comment>
<dbReference type="EMBL" id="PKPP01015516">
    <property type="protein sequence ID" value="PWA38558.1"/>
    <property type="molecule type" value="Genomic_DNA"/>
</dbReference>
<dbReference type="GO" id="GO:0046872">
    <property type="term" value="F:metal ion binding"/>
    <property type="evidence" value="ECO:0007669"/>
    <property type="project" value="UniProtKB-KW"/>
</dbReference>
<evidence type="ECO:0000313" key="15">
    <source>
        <dbReference type="Proteomes" id="UP000245207"/>
    </source>
</evidence>
<keyword evidence="4" id="KW-0575">Peroxidase</keyword>
<dbReference type="SUPFAM" id="SSF48113">
    <property type="entry name" value="Heme-dependent peroxidases"/>
    <property type="match status" value="2"/>
</dbReference>
<evidence type="ECO:0000259" key="13">
    <source>
        <dbReference type="PROSITE" id="PS50873"/>
    </source>
</evidence>
<dbReference type="AlphaFoldDB" id="A0A2U1KPC7"/>
<feature type="binding site" evidence="10">
    <location>
        <position position="115"/>
    </location>
    <ligand>
        <name>Ca(2+)</name>
        <dbReference type="ChEBI" id="CHEBI:29108"/>
        <label>1</label>
    </ligand>
</feature>
<sequence>MDGDITLIDSKEVTEEVVELHVETDVEVAGGKIAETLFTAADLGSNEVDMVSPTLTLLQLLPDTTIKALLLRVSSHDFYSRTCPNVFEAVGSVVRSAVSREKRMGASLLRLHFHDYFVNGCDGSVLLDDTPSFTGEKTAGPNANSARGCDGSVLLDDTPSFTGEKTAGPNANSARVLT</sequence>
<evidence type="ECO:0000256" key="3">
    <source>
        <dbReference type="ARBA" id="ARBA00012313"/>
    </source>
</evidence>
<keyword evidence="7" id="KW-0560">Oxidoreductase</keyword>
<dbReference type="OrthoDB" id="2113341at2759"/>
<feature type="binding site" evidence="10">
    <location>
        <position position="118"/>
    </location>
    <ligand>
        <name>Ca(2+)</name>
        <dbReference type="ChEBI" id="CHEBI:29108"/>
        <label>1</label>
    </ligand>
</feature>
<dbReference type="EC" id="1.11.1.7" evidence="3"/>
<keyword evidence="10" id="KW-0106">Calcium</keyword>
<evidence type="ECO:0000256" key="12">
    <source>
        <dbReference type="RuleBase" id="RU004241"/>
    </source>
</evidence>
<keyword evidence="6 10" id="KW-0479">Metal-binding</keyword>
<dbReference type="STRING" id="35608.A0A2U1KPC7"/>
<dbReference type="PANTHER" id="PTHR31388:SF144">
    <property type="entry name" value="PEROXIDASE 67-RELATED"/>
    <property type="match status" value="1"/>
</dbReference>
<dbReference type="Pfam" id="PF00141">
    <property type="entry name" value="peroxidase"/>
    <property type="match status" value="1"/>
</dbReference>
<evidence type="ECO:0000256" key="7">
    <source>
        <dbReference type="ARBA" id="ARBA00023002"/>
    </source>
</evidence>
<feature type="binding site" evidence="10">
    <location>
        <position position="120"/>
    </location>
    <ligand>
        <name>Ca(2+)</name>
        <dbReference type="ChEBI" id="CHEBI:29108"/>
        <label>1</label>
    </ligand>
</feature>
<gene>
    <name evidence="14" type="ORF">CTI12_AA580250</name>
</gene>
<evidence type="ECO:0000256" key="10">
    <source>
        <dbReference type="PIRSR" id="PIRSR600823-3"/>
    </source>
</evidence>
<comment type="cofactor">
    <cofactor evidence="10">
        <name>Ca(2+)</name>
        <dbReference type="ChEBI" id="CHEBI:29108"/>
    </cofactor>
    <text evidence="10">Binds 2 calcium ions per subunit.</text>
</comment>
<dbReference type="PANTHER" id="PTHR31388">
    <property type="entry name" value="PEROXIDASE 72-RELATED"/>
    <property type="match status" value="1"/>
</dbReference>
<dbReference type="GO" id="GO:0006979">
    <property type="term" value="P:response to oxidative stress"/>
    <property type="evidence" value="ECO:0007669"/>
    <property type="project" value="InterPro"/>
</dbReference>
<protein>
    <recommendedName>
        <fullName evidence="3">peroxidase</fullName>
        <ecNumber evidence="3">1.11.1.7</ecNumber>
    </recommendedName>
</protein>
<feature type="domain" description="Plant heme peroxidase family profile" evidence="13">
    <location>
        <begin position="77"/>
        <end position="178"/>
    </location>
</feature>
<dbReference type="PRINTS" id="PR00461">
    <property type="entry name" value="PLPEROXIDASE"/>
</dbReference>
<dbReference type="InterPro" id="IPR000823">
    <property type="entry name" value="Peroxidase_pln"/>
</dbReference>
<comment type="cofactor">
    <cofactor evidence="2">
        <name>heme b</name>
        <dbReference type="ChEBI" id="CHEBI:60344"/>
    </cofactor>
</comment>
<feature type="binding site" evidence="10">
    <location>
        <position position="122"/>
    </location>
    <ligand>
        <name>Ca(2+)</name>
        <dbReference type="ChEBI" id="CHEBI:29108"/>
        <label>1</label>
    </ligand>
</feature>
<dbReference type="GO" id="GO:0140825">
    <property type="term" value="F:lactoperoxidase activity"/>
    <property type="evidence" value="ECO:0007669"/>
    <property type="project" value="UniProtKB-EC"/>
</dbReference>
<reference evidence="14 15" key="1">
    <citation type="journal article" date="2018" name="Mol. Plant">
        <title>The genome of Artemisia annua provides insight into the evolution of Asteraceae family and artemisinin biosynthesis.</title>
        <authorList>
            <person name="Shen Q."/>
            <person name="Zhang L."/>
            <person name="Liao Z."/>
            <person name="Wang S."/>
            <person name="Yan T."/>
            <person name="Shi P."/>
            <person name="Liu M."/>
            <person name="Fu X."/>
            <person name="Pan Q."/>
            <person name="Wang Y."/>
            <person name="Lv Z."/>
            <person name="Lu X."/>
            <person name="Zhang F."/>
            <person name="Jiang W."/>
            <person name="Ma Y."/>
            <person name="Chen M."/>
            <person name="Hao X."/>
            <person name="Li L."/>
            <person name="Tang Y."/>
            <person name="Lv G."/>
            <person name="Zhou Y."/>
            <person name="Sun X."/>
            <person name="Brodelius P.E."/>
            <person name="Rose J.K.C."/>
            <person name="Tang K."/>
        </authorList>
    </citation>
    <scope>NUCLEOTIDE SEQUENCE [LARGE SCALE GENOMIC DNA]</scope>
    <source>
        <strain evidence="15">cv. Huhao1</strain>
        <tissue evidence="14">Leaf</tissue>
    </source>
</reference>
<evidence type="ECO:0000256" key="4">
    <source>
        <dbReference type="ARBA" id="ARBA00022559"/>
    </source>
</evidence>
<dbReference type="Gene3D" id="1.10.520.10">
    <property type="match status" value="2"/>
</dbReference>
<evidence type="ECO:0000256" key="2">
    <source>
        <dbReference type="ARBA" id="ARBA00001970"/>
    </source>
</evidence>
<organism evidence="14 15">
    <name type="scientific">Artemisia annua</name>
    <name type="common">Sweet wormwood</name>
    <dbReference type="NCBI Taxonomy" id="35608"/>
    <lineage>
        <taxon>Eukaryota</taxon>
        <taxon>Viridiplantae</taxon>
        <taxon>Streptophyta</taxon>
        <taxon>Embryophyta</taxon>
        <taxon>Tracheophyta</taxon>
        <taxon>Spermatophyta</taxon>
        <taxon>Magnoliopsida</taxon>
        <taxon>eudicotyledons</taxon>
        <taxon>Gunneridae</taxon>
        <taxon>Pentapetalae</taxon>
        <taxon>asterids</taxon>
        <taxon>campanulids</taxon>
        <taxon>Asterales</taxon>
        <taxon>Asteraceae</taxon>
        <taxon>Asteroideae</taxon>
        <taxon>Anthemideae</taxon>
        <taxon>Artemisiinae</taxon>
        <taxon>Artemisia</taxon>
    </lineage>
</organism>